<accession>A0A9W9W0X4</accession>
<dbReference type="Proteomes" id="UP001147747">
    <property type="component" value="Unassembled WGS sequence"/>
</dbReference>
<dbReference type="GeneID" id="81368246"/>
<organism evidence="2 3">
    <name type="scientific">Penicillium cosmopolitanum</name>
    <dbReference type="NCBI Taxonomy" id="1131564"/>
    <lineage>
        <taxon>Eukaryota</taxon>
        <taxon>Fungi</taxon>
        <taxon>Dikarya</taxon>
        <taxon>Ascomycota</taxon>
        <taxon>Pezizomycotina</taxon>
        <taxon>Eurotiomycetes</taxon>
        <taxon>Eurotiomycetidae</taxon>
        <taxon>Eurotiales</taxon>
        <taxon>Aspergillaceae</taxon>
        <taxon>Penicillium</taxon>
    </lineage>
</organism>
<proteinExistence type="predicted"/>
<sequence>MEQDVPENILKTIWEKLRKGDIILPPNFPLIPSNSSAAKAIRFALILAVLFREINQRIFQPSYFLSETNNLRETLEHLAVSNGEKEAFCRRVLLSIDSDAEHNALESEIGAIAQKMLSYAGRIFSESQQELFCTKIRQIVQTAAEAWLPIQRSRRKFETDFDESFDPDDSEWDRFPFAGENTTPAAQDLQGLYILNIFPCISSLEDDDYDPLTKIIQLRSSQALYLAAQGEAAQIASCVSARRSSNRPRRQSTAGSNGNHFLGGSSAKV</sequence>
<dbReference type="EMBL" id="JAPZBU010000006">
    <property type="protein sequence ID" value="KAJ5396516.1"/>
    <property type="molecule type" value="Genomic_DNA"/>
</dbReference>
<dbReference type="OrthoDB" id="5421041at2759"/>
<keyword evidence="3" id="KW-1185">Reference proteome</keyword>
<dbReference type="AlphaFoldDB" id="A0A9W9W0X4"/>
<evidence type="ECO:0000313" key="2">
    <source>
        <dbReference type="EMBL" id="KAJ5396516.1"/>
    </source>
</evidence>
<feature type="region of interest" description="Disordered" evidence="1">
    <location>
        <begin position="242"/>
        <end position="269"/>
    </location>
</feature>
<gene>
    <name evidence="2" type="ORF">N7509_004629</name>
</gene>
<evidence type="ECO:0000313" key="3">
    <source>
        <dbReference type="Proteomes" id="UP001147747"/>
    </source>
</evidence>
<reference evidence="2" key="2">
    <citation type="journal article" date="2023" name="IMA Fungus">
        <title>Comparative genomic study of the Penicillium genus elucidates a diverse pangenome and 15 lateral gene transfer events.</title>
        <authorList>
            <person name="Petersen C."/>
            <person name="Sorensen T."/>
            <person name="Nielsen M.R."/>
            <person name="Sondergaard T.E."/>
            <person name="Sorensen J.L."/>
            <person name="Fitzpatrick D.A."/>
            <person name="Frisvad J.C."/>
            <person name="Nielsen K.L."/>
        </authorList>
    </citation>
    <scope>NUCLEOTIDE SEQUENCE</scope>
    <source>
        <strain evidence="2">IBT 29677</strain>
    </source>
</reference>
<reference evidence="2" key="1">
    <citation type="submission" date="2022-12" db="EMBL/GenBank/DDBJ databases">
        <authorList>
            <person name="Petersen C."/>
        </authorList>
    </citation>
    <scope>NUCLEOTIDE SEQUENCE</scope>
    <source>
        <strain evidence="2">IBT 29677</strain>
    </source>
</reference>
<protein>
    <submittedName>
        <fullName evidence="2">Uncharacterized protein</fullName>
    </submittedName>
</protein>
<evidence type="ECO:0000256" key="1">
    <source>
        <dbReference type="SAM" id="MobiDB-lite"/>
    </source>
</evidence>
<dbReference type="RefSeq" id="XP_056488568.1">
    <property type="nucleotide sequence ID" value="XM_056629266.1"/>
</dbReference>
<name>A0A9W9W0X4_9EURO</name>
<comment type="caution">
    <text evidence="2">The sequence shown here is derived from an EMBL/GenBank/DDBJ whole genome shotgun (WGS) entry which is preliminary data.</text>
</comment>